<dbReference type="PANTHER" id="PTHR33164:SF43">
    <property type="entry name" value="HTH-TYPE TRANSCRIPTIONAL REPRESSOR YETL"/>
    <property type="match status" value="1"/>
</dbReference>
<feature type="compositionally biased region" description="Basic and acidic residues" evidence="1">
    <location>
        <begin position="8"/>
        <end position="20"/>
    </location>
</feature>
<reference evidence="3" key="2">
    <citation type="submission" date="2022-05" db="EMBL/GenBank/DDBJ databases">
        <authorList>
            <person name="Kim J.-S."/>
            <person name="Lee K."/>
            <person name="Suh M."/>
            <person name="Eom M."/>
            <person name="Kim J.-S."/>
            <person name="Kim D.-S."/>
            <person name="Ko S.-H."/>
            <person name="Shin Y."/>
            <person name="Lee J.-S."/>
        </authorList>
    </citation>
    <scope>NUCLEOTIDE SEQUENCE</scope>
    <source>
        <strain evidence="3">N237</strain>
    </source>
</reference>
<evidence type="ECO:0000313" key="3">
    <source>
        <dbReference type="EMBL" id="UQX86876.1"/>
    </source>
</evidence>
<sequence length="161" mass="17916">MTITPRRTRLDATPTDHHADPPSTLLYLMKQVELAVRAELDDLARPEGLTALQYTALTVLERHPDLTAAHLARHSFVTGQSMADVVTALLNRGLIGRHRDPADRRRLVIALTPAGHRLLARMQPQVAALQDRMLSLLTGEQASELRHSLELCRTALRNSVK</sequence>
<dbReference type="InterPro" id="IPR036390">
    <property type="entry name" value="WH_DNA-bd_sf"/>
</dbReference>
<feature type="domain" description="HTH marR-type" evidence="2">
    <location>
        <begin position="22"/>
        <end position="154"/>
    </location>
</feature>
<evidence type="ECO:0000259" key="2">
    <source>
        <dbReference type="PROSITE" id="PS50995"/>
    </source>
</evidence>
<dbReference type="Proteomes" id="UP001056336">
    <property type="component" value="Chromosome"/>
</dbReference>
<accession>A0ABY4QSX9</accession>
<dbReference type="SMART" id="SM00347">
    <property type="entry name" value="HTH_MARR"/>
    <property type="match status" value="1"/>
</dbReference>
<dbReference type="Gene3D" id="1.10.10.10">
    <property type="entry name" value="Winged helix-like DNA-binding domain superfamily/Winged helix DNA-binding domain"/>
    <property type="match status" value="1"/>
</dbReference>
<protein>
    <submittedName>
        <fullName evidence="3">MarR family winged helix-turn-helix transcriptional regulator</fullName>
    </submittedName>
</protein>
<proteinExistence type="predicted"/>
<name>A0ABY4QSX9_9ACTN</name>
<feature type="region of interest" description="Disordered" evidence="1">
    <location>
        <begin position="1"/>
        <end position="22"/>
    </location>
</feature>
<dbReference type="InterPro" id="IPR036388">
    <property type="entry name" value="WH-like_DNA-bd_sf"/>
</dbReference>
<evidence type="ECO:0000256" key="1">
    <source>
        <dbReference type="SAM" id="MobiDB-lite"/>
    </source>
</evidence>
<reference evidence="3" key="1">
    <citation type="journal article" date="2018" name="Int. J. Syst. Evol. Microbiol.">
        <title>Jatrophihabitans telluris sp. nov., isolated from sediment soil of lava forest wetlands and the emended description of the genus Jatrophihabitans.</title>
        <authorList>
            <person name="Lee K.C."/>
            <person name="Suh M.K."/>
            <person name="Eom M.K."/>
            <person name="Kim K.K."/>
            <person name="Kim J.S."/>
            <person name="Kim D.S."/>
            <person name="Ko S.H."/>
            <person name="Shin Y.K."/>
            <person name="Lee J.S."/>
        </authorList>
    </citation>
    <scope>NUCLEOTIDE SEQUENCE</scope>
    <source>
        <strain evidence="3">N237</strain>
    </source>
</reference>
<keyword evidence="4" id="KW-1185">Reference proteome</keyword>
<dbReference type="EMBL" id="CP097332">
    <property type="protein sequence ID" value="UQX86876.1"/>
    <property type="molecule type" value="Genomic_DNA"/>
</dbReference>
<dbReference type="InterPro" id="IPR039422">
    <property type="entry name" value="MarR/SlyA-like"/>
</dbReference>
<dbReference type="Pfam" id="PF12802">
    <property type="entry name" value="MarR_2"/>
    <property type="match status" value="1"/>
</dbReference>
<dbReference type="InterPro" id="IPR000835">
    <property type="entry name" value="HTH_MarR-typ"/>
</dbReference>
<dbReference type="SUPFAM" id="SSF46785">
    <property type="entry name" value="Winged helix' DNA-binding domain"/>
    <property type="match status" value="1"/>
</dbReference>
<gene>
    <name evidence="3" type="ORF">M6D93_11215</name>
</gene>
<organism evidence="3 4">
    <name type="scientific">Jatrophihabitans telluris</name>
    <dbReference type="NCBI Taxonomy" id="2038343"/>
    <lineage>
        <taxon>Bacteria</taxon>
        <taxon>Bacillati</taxon>
        <taxon>Actinomycetota</taxon>
        <taxon>Actinomycetes</taxon>
        <taxon>Jatrophihabitantales</taxon>
        <taxon>Jatrophihabitantaceae</taxon>
        <taxon>Jatrophihabitans</taxon>
    </lineage>
</organism>
<dbReference type="PANTHER" id="PTHR33164">
    <property type="entry name" value="TRANSCRIPTIONAL REGULATOR, MARR FAMILY"/>
    <property type="match status" value="1"/>
</dbReference>
<dbReference type="PROSITE" id="PS50995">
    <property type="entry name" value="HTH_MARR_2"/>
    <property type="match status" value="1"/>
</dbReference>
<evidence type="ECO:0000313" key="4">
    <source>
        <dbReference type="Proteomes" id="UP001056336"/>
    </source>
</evidence>